<evidence type="ECO:0000313" key="10">
    <source>
        <dbReference type="EMBL" id="MFC6334073.1"/>
    </source>
</evidence>
<dbReference type="PROSITE" id="PS50109">
    <property type="entry name" value="HIS_KIN"/>
    <property type="match status" value="1"/>
</dbReference>
<dbReference type="InterPro" id="IPR003661">
    <property type="entry name" value="HisK_dim/P_dom"/>
</dbReference>
<evidence type="ECO:0000256" key="6">
    <source>
        <dbReference type="ARBA" id="ARBA00022777"/>
    </source>
</evidence>
<evidence type="ECO:0000259" key="9">
    <source>
        <dbReference type="PROSITE" id="PS50109"/>
    </source>
</evidence>
<accession>A0ABW1V8Z5</accession>
<gene>
    <name evidence="10" type="ORF">ACFP56_15705</name>
</gene>
<dbReference type="SMART" id="SM00387">
    <property type="entry name" value="HATPase_c"/>
    <property type="match status" value="1"/>
</dbReference>
<comment type="catalytic activity">
    <reaction evidence="1">
        <text>ATP + protein L-histidine = ADP + protein N-phospho-L-histidine.</text>
        <dbReference type="EC" id="2.7.13.3"/>
    </reaction>
</comment>
<dbReference type="SUPFAM" id="SSF47384">
    <property type="entry name" value="Homodimeric domain of signal transducing histidine kinase"/>
    <property type="match status" value="1"/>
</dbReference>
<dbReference type="InterPro" id="IPR036890">
    <property type="entry name" value="HATPase_C_sf"/>
</dbReference>
<dbReference type="SMART" id="SM00388">
    <property type="entry name" value="HisKA"/>
    <property type="match status" value="1"/>
</dbReference>
<name>A0ABW1V8Z5_9BACL</name>
<dbReference type="InterPro" id="IPR003594">
    <property type="entry name" value="HATPase_dom"/>
</dbReference>
<evidence type="ECO:0000256" key="5">
    <source>
        <dbReference type="ARBA" id="ARBA00022741"/>
    </source>
</evidence>
<feature type="domain" description="Histidine kinase" evidence="9">
    <location>
        <begin position="156"/>
        <end position="367"/>
    </location>
</feature>
<evidence type="ECO:0000256" key="7">
    <source>
        <dbReference type="ARBA" id="ARBA00022840"/>
    </source>
</evidence>
<reference evidence="11" key="1">
    <citation type="journal article" date="2019" name="Int. J. Syst. Evol. Microbiol.">
        <title>The Global Catalogue of Microorganisms (GCM) 10K type strain sequencing project: providing services to taxonomists for standard genome sequencing and annotation.</title>
        <authorList>
            <consortium name="The Broad Institute Genomics Platform"/>
            <consortium name="The Broad Institute Genome Sequencing Center for Infectious Disease"/>
            <person name="Wu L."/>
            <person name="Ma J."/>
        </authorList>
    </citation>
    <scope>NUCLEOTIDE SEQUENCE [LARGE SCALE GENOMIC DNA]</scope>
    <source>
        <strain evidence="11">PCU 280</strain>
    </source>
</reference>
<dbReference type="PANTHER" id="PTHR43065">
    <property type="entry name" value="SENSOR HISTIDINE KINASE"/>
    <property type="match status" value="1"/>
</dbReference>
<dbReference type="PRINTS" id="PR00344">
    <property type="entry name" value="BCTRLSENSOR"/>
</dbReference>
<keyword evidence="4" id="KW-0808">Transferase</keyword>
<dbReference type="Gene3D" id="3.30.565.10">
    <property type="entry name" value="Histidine kinase-like ATPase, C-terminal domain"/>
    <property type="match status" value="1"/>
</dbReference>
<evidence type="ECO:0000256" key="3">
    <source>
        <dbReference type="ARBA" id="ARBA00022553"/>
    </source>
</evidence>
<keyword evidence="6" id="KW-0418">Kinase</keyword>
<keyword evidence="3" id="KW-0597">Phosphoprotein</keyword>
<dbReference type="Pfam" id="PF02518">
    <property type="entry name" value="HATPase_c"/>
    <property type="match status" value="1"/>
</dbReference>
<dbReference type="EC" id="2.7.13.3" evidence="2"/>
<protein>
    <recommendedName>
        <fullName evidence="2">histidine kinase</fullName>
        <ecNumber evidence="2">2.7.13.3</ecNumber>
    </recommendedName>
</protein>
<organism evidence="10 11">
    <name type="scientific">Paenibacillus septentrionalis</name>
    <dbReference type="NCBI Taxonomy" id="429342"/>
    <lineage>
        <taxon>Bacteria</taxon>
        <taxon>Bacillati</taxon>
        <taxon>Bacillota</taxon>
        <taxon>Bacilli</taxon>
        <taxon>Bacillales</taxon>
        <taxon>Paenibacillaceae</taxon>
        <taxon>Paenibacillus</taxon>
    </lineage>
</organism>
<evidence type="ECO:0000256" key="4">
    <source>
        <dbReference type="ARBA" id="ARBA00022679"/>
    </source>
</evidence>
<keyword evidence="8" id="KW-0902">Two-component regulatory system</keyword>
<comment type="caution">
    <text evidence="10">The sequence shown here is derived from an EMBL/GenBank/DDBJ whole genome shotgun (WGS) entry which is preliminary data.</text>
</comment>
<dbReference type="SUPFAM" id="SSF55874">
    <property type="entry name" value="ATPase domain of HSP90 chaperone/DNA topoisomerase II/histidine kinase"/>
    <property type="match status" value="1"/>
</dbReference>
<dbReference type="InterPro" id="IPR036097">
    <property type="entry name" value="HisK_dim/P_sf"/>
</dbReference>
<dbReference type="CDD" id="cd00082">
    <property type="entry name" value="HisKA"/>
    <property type="match status" value="1"/>
</dbReference>
<proteinExistence type="predicted"/>
<dbReference type="EMBL" id="JBHSTE010000005">
    <property type="protein sequence ID" value="MFC6334073.1"/>
    <property type="molecule type" value="Genomic_DNA"/>
</dbReference>
<evidence type="ECO:0000313" key="11">
    <source>
        <dbReference type="Proteomes" id="UP001596233"/>
    </source>
</evidence>
<dbReference type="PANTHER" id="PTHR43065:SF10">
    <property type="entry name" value="PEROXIDE STRESS-ACTIVATED HISTIDINE KINASE MAK3"/>
    <property type="match status" value="1"/>
</dbReference>
<keyword evidence="11" id="KW-1185">Reference proteome</keyword>
<evidence type="ECO:0000256" key="8">
    <source>
        <dbReference type="ARBA" id="ARBA00023012"/>
    </source>
</evidence>
<keyword evidence="5" id="KW-0547">Nucleotide-binding</keyword>
<evidence type="ECO:0000256" key="1">
    <source>
        <dbReference type="ARBA" id="ARBA00000085"/>
    </source>
</evidence>
<dbReference type="Pfam" id="PF00512">
    <property type="entry name" value="HisKA"/>
    <property type="match status" value="1"/>
</dbReference>
<sequence>MNSVSLKPSMLPFPYFLVDQELNIKMAADAQECFPNADNFLQLVDIGSRRKAIRFILETPSINQIELNLHTKQKKFSLYDVYMMAESPDNIHLFCIDKENQIEHIRALVSELEYKLMNVTYSLLEEKVSLEQSIEQIQKSALEHDHLATVGKLAASIAHEIRNPLTSVRGFVQLLRPYLIEIGKEHYADVAISELDRANDIIYEFLNTSKPSKPSLEQVSIVTVIEEVMLLCQSESLLNDCTFEYRKPNIDVLLMVDVKQFKQVMLNLIKNAMDAIKESENHKNGIIHIDVKHAMNQVEIIVRDNGNGIEESKMKEIFTPFFTTKAKGTGVGLAVCQRIIAEHSGKIEVESQLGVGTTFKIILPLKQEGSM</sequence>
<evidence type="ECO:0000256" key="2">
    <source>
        <dbReference type="ARBA" id="ARBA00012438"/>
    </source>
</evidence>
<dbReference type="Gene3D" id="1.10.287.130">
    <property type="match status" value="1"/>
</dbReference>
<dbReference type="InterPro" id="IPR005467">
    <property type="entry name" value="His_kinase_dom"/>
</dbReference>
<dbReference type="InterPro" id="IPR004358">
    <property type="entry name" value="Sig_transdc_His_kin-like_C"/>
</dbReference>
<keyword evidence="7" id="KW-0067">ATP-binding</keyword>
<dbReference type="Proteomes" id="UP001596233">
    <property type="component" value="Unassembled WGS sequence"/>
</dbReference>
<dbReference type="RefSeq" id="WP_379236226.1">
    <property type="nucleotide sequence ID" value="NZ_JBHSTE010000005.1"/>
</dbReference>